<dbReference type="InterPro" id="IPR008254">
    <property type="entry name" value="Flavodoxin/NO_synth"/>
</dbReference>
<evidence type="ECO:0000256" key="9">
    <source>
        <dbReference type="ARBA" id="ARBA00023002"/>
    </source>
</evidence>
<dbReference type="InterPro" id="IPR001094">
    <property type="entry name" value="Flavdoxin-like"/>
</dbReference>
<dbReference type="InterPro" id="IPR017927">
    <property type="entry name" value="FAD-bd_FR_type"/>
</dbReference>
<dbReference type="Pfam" id="PF00258">
    <property type="entry name" value="Flavodoxin_1"/>
    <property type="match status" value="1"/>
</dbReference>
<keyword evidence="4 13" id="KW-0285">Flavoprotein</keyword>
<dbReference type="InterPro" id="IPR029039">
    <property type="entry name" value="Flavoprotein-like_sf"/>
</dbReference>
<keyword evidence="10 13" id="KW-0408">Iron</keyword>
<evidence type="ECO:0000313" key="18">
    <source>
        <dbReference type="Proteomes" id="UP001211894"/>
    </source>
</evidence>
<dbReference type="Gene3D" id="3.40.50.80">
    <property type="entry name" value="Nucleotide-binding domain of ferredoxin-NADP reductase (FNR) module"/>
    <property type="match status" value="1"/>
</dbReference>
<dbReference type="InterPro" id="IPR017938">
    <property type="entry name" value="Riboflavin_synthase-like_b-brl"/>
</dbReference>
<evidence type="ECO:0000259" key="16">
    <source>
        <dbReference type="PROSITE" id="PS51384"/>
    </source>
</evidence>
<evidence type="ECO:0000256" key="10">
    <source>
        <dbReference type="ARBA" id="ARBA00023004"/>
    </source>
</evidence>
<keyword evidence="9 13" id="KW-0560">Oxidoreductase</keyword>
<reference evidence="17 18" key="1">
    <citation type="submission" date="2023-01" db="EMBL/GenBank/DDBJ databases">
        <title>Bacillus changyiensis sp. nov., isolated from a coastal deposit.</title>
        <authorList>
            <person name="Xiao G."/>
            <person name="Lai Q."/>
            <person name="Hu Z."/>
            <person name="Shao Z."/>
        </authorList>
    </citation>
    <scope>NUCLEOTIDE SEQUENCE [LARGE SCALE GENOMIC DNA]</scope>
    <source>
        <strain evidence="17 18">CLL-7-23</strain>
    </source>
</reference>
<keyword evidence="13" id="KW-0249">Electron transport</keyword>
<dbReference type="CDD" id="cd06206">
    <property type="entry name" value="bifunctional_CYPOR"/>
    <property type="match status" value="1"/>
</dbReference>
<dbReference type="SUPFAM" id="SSF52218">
    <property type="entry name" value="Flavoproteins"/>
    <property type="match status" value="1"/>
</dbReference>
<keyword evidence="18" id="KW-1185">Reference proteome</keyword>
<dbReference type="EC" id="1.6.2.4" evidence="13"/>
<dbReference type="Pfam" id="PF00067">
    <property type="entry name" value="p450"/>
    <property type="match status" value="1"/>
</dbReference>
<evidence type="ECO:0000256" key="6">
    <source>
        <dbReference type="ARBA" id="ARBA00022723"/>
    </source>
</evidence>
<organism evidence="17 18">
    <name type="scientific">Bacillus changyiensis</name>
    <dbReference type="NCBI Taxonomy" id="3004103"/>
    <lineage>
        <taxon>Bacteria</taxon>
        <taxon>Bacillati</taxon>
        <taxon>Bacillota</taxon>
        <taxon>Bacilli</taxon>
        <taxon>Bacillales</taxon>
        <taxon>Bacillaceae</taxon>
        <taxon>Bacillus</taxon>
    </lineage>
</organism>
<dbReference type="InterPro" id="IPR023173">
    <property type="entry name" value="NADPH_Cyt_P450_Rdtase_alpha"/>
</dbReference>
<dbReference type="PIRSF" id="PIRSF000209">
    <property type="entry name" value="Bifunctional_P450_P450R"/>
    <property type="match status" value="1"/>
</dbReference>
<dbReference type="EC" id="1.14.14.1" evidence="13"/>
<comment type="catalytic activity">
    <reaction evidence="12 13">
        <text>2 oxidized [cytochrome P450] + NADPH = 2 reduced [cytochrome P450] + NADP(+) + H(+)</text>
        <dbReference type="Rhea" id="RHEA:24040"/>
        <dbReference type="Rhea" id="RHEA-COMP:14627"/>
        <dbReference type="Rhea" id="RHEA-COMP:14628"/>
        <dbReference type="ChEBI" id="CHEBI:15378"/>
        <dbReference type="ChEBI" id="CHEBI:55376"/>
        <dbReference type="ChEBI" id="CHEBI:57783"/>
        <dbReference type="ChEBI" id="CHEBI:58349"/>
        <dbReference type="ChEBI" id="CHEBI:60344"/>
        <dbReference type="EC" id="1.6.2.4"/>
    </reaction>
</comment>
<feature type="domain" description="Flavodoxin-like" evidence="15">
    <location>
        <begin position="472"/>
        <end position="611"/>
    </location>
</feature>
<dbReference type="InterPro" id="IPR023206">
    <property type="entry name" value="Bifunctional_P450_P450_red"/>
</dbReference>
<accession>A0ABT4X7I9</accession>
<dbReference type="SUPFAM" id="SSF48264">
    <property type="entry name" value="Cytochrome P450"/>
    <property type="match status" value="1"/>
</dbReference>
<dbReference type="PANTHER" id="PTHR19384">
    <property type="entry name" value="NITRIC OXIDE SYNTHASE-RELATED"/>
    <property type="match status" value="1"/>
</dbReference>
<comment type="catalytic activity">
    <reaction evidence="13">
        <text>an organic molecule + reduced [NADPH--hemoprotein reductase] + O2 = an alcohol + oxidized [NADPH--hemoprotein reductase] + H2O + H(+)</text>
        <dbReference type="Rhea" id="RHEA:17149"/>
        <dbReference type="Rhea" id="RHEA-COMP:11964"/>
        <dbReference type="Rhea" id="RHEA-COMP:11965"/>
        <dbReference type="ChEBI" id="CHEBI:15377"/>
        <dbReference type="ChEBI" id="CHEBI:15378"/>
        <dbReference type="ChEBI" id="CHEBI:15379"/>
        <dbReference type="ChEBI" id="CHEBI:30879"/>
        <dbReference type="ChEBI" id="CHEBI:57618"/>
        <dbReference type="ChEBI" id="CHEBI:58210"/>
        <dbReference type="ChEBI" id="CHEBI:142491"/>
        <dbReference type="EC" id="1.14.14.1"/>
    </reaction>
</comment>
<evidence type="ECO:0000256" key="13">
    <source>
        <dbReference type="PIRNR" id="PIRNR000209"/>
    </source>
</evidence>
<dbReference type="SUPFAM" id="SSF52343">
    <property type="entry name" value="Ferredoxin reductase-like, C-terminal NADP-linked domain"/>
    <property type="match status" value="1"/>
</dbReference>
<dbReference type="InterPro" id="IPR001433">
    <property type="entry name" value="OxRdtase_FAD/NAD-bd"/>
</dbReference>
<dbReference type="RefSeq" id="WP_271341570.1">
    <property type="nucleotide sequence ID" value="NZ_JAQKAB010000009.1"/>
</dbReference>
<evidence type="ECO:0000256" key="3">
    <source>
        <dbReference type="ARBA" id="ARBA00022617"/>
    </source>
</evidence>
<dbReference type="InterPro" id="IPR001128">
    <property type="entry name" value="Cyt_P450"/>
</dbReference>
<evidence type="ECO:0000256" key="4">
    <source>
        <dbReference type="ARBA" id="ARBA00022630"/>
    </source>
</evidence>
<keyword evidence="8 13" id="KW-0521">NADP</keyword>
<feature type="region of interest" description="Disordered" evidence="14">
    <location>
        <begin position="444"/>
        <end position="466"/>
    </location>
</feature>
<comment type="similarity">
    <text evidence="1 13">In the N-terminal section; belongs to the cytochrome P450 family.</text>
</comment>
<feature type="domain" description="FAD-binding FR-type" evidence="16">
    <location>
        <begin position="650"/>
        <end position="882"/>
    </location>
</feature>
<keyword evidence="11 13" id="KW-0503">Monooxygenase</keyword>
<dbReference type="PRINTS" id="PR00371">
    <property type="entry name" value="FPNCR"/>
</dbReference>
<dbReference type="PANTHER" id="PTHR19384:SF17">
    <property type="entry name" value="NADPH--CYTOCHROME P450 REDUCTASE"/>
    <property type="match status" value="1"/>
</dbReference>
<dbReference type="PRINTS" id="PR00369">
    <property type="entry name" value="FLAVODOXIN"/>
</dbReference>
<dbReference type="PROSITE" id="PS51384">
    <property type="entry name" value="FAD_FR"/>
    <property type="match status" value="1"/>
</dbReference>
<dbReference type="InterPro" id="IPR039261">
    <property type="entry name" value="FNR_nucleotide-bd"/>
</dbReference>
<dbReference type="PROSITE" id="PS50902">
    <property type="entry name" value="FLAVODOXIN_LIKE"/>
    <property type="match status" value="1"/>
</dbReference>
<protein>
    <recommendedName>
        <fullName evidence="13">Bifunctional cytochrome P450/NADPH--P450 reductase</fullName>
    </recommendedName>
    <domain>
        <recommendedName>
            <fullName evidence="13">Cytochrome P450</fullName>
            <ecNumber evidence="13">1.14.14.1</ecNumber>
        </recommendedName>
    </domain>
    <domain>
        <recommendedName>
            <fullName evidence="13">NADPH--cytochrome P450 reductase</fullName>
            <ecNumber evidence="13">1.6.2.4</ecNumber>
        </recommendedName>
    </domain>
</protein>
<keyword evidence="5 13" id="KW-0288">FMN</keyword>
<dbReference type="Gene3D" id="3.40.50.360">
    <property type="match status" value="1"/>
</dbReference>
<feature type="compositionally biased region" description="Basic residues" evidence="14">
    <location>
        <begin position="444"/>
        <end position="460"/>
    </location>
</feature>
<keyword evidence="2 13" id="KW-0813">Transport</keyword>
<gene>
    <name evidence="17" type="ORF">PJ311_14040</name>
</gene>
<evidence type="ECO:0000256" key="1">
    <source>
        <dbReference type="ARBA" id="ARBA00010018"/>
    </source>
</evidence>
<dbReference type="Gene3D" id="2.40.30.10">
    <property type="entry name" value="Translation factors"/>
    <property type="match status" value="1"/>
</dbReference>
<dbReference type="Proteomes" id="UP001211894">
    <property type="component" value="Unassembled WGS sequence"/>
</dbReference>
<proteinExistence type="inferred from homology"/>
<comment type="cofactor">
    <cofactor evidence="13">
        <name>FAD</name>
        <dbReference type="ChEBI" id="CHEBI:57692"/>
    </cofactor>
    <cofactor evidence="13">
        <name>FMN</name>
        <dbReference type="ChEBI" id="CHEBI:58210"/>
    </cofactor>
</comment>
<dbReference type="InterPro" id="IPR003097">
    <property type="entry name" value="CysJ-like_FAD-binding"/>
</dbReference>
<dbReference type="InterPro" id="IPR017972">
    <property type="entry name" value="Cyt_P450_CS"/>
</dbReference>
<evidence type="ECO:0000256" key="8">
    <source>
        <dbReference type="ARBA" id="ARBA00022857"/>
    </source>
</evidence>
<dbReference type="Gene3D" id="1.20.990.10">
    <property type="entry name" value="NADPH-cytochrome p450 Reductase, Chain A, domain 3"/>
    <property type="match status" value="1"/>
</dbReference>
<dbReference type="InterPro" id="IPR001709">
    <property type="entry name" value="Flavoprot_Pyr_Nucl_cyt_Rdtase"/>
</dbReference>
<keyword evidence="3 13" id="KW-0349">Heme</keyword>
<dbReference type="InterPro" id="IPR036396">
    <property type="entry name" value="Cyt_P450_sf"/>
</dbReference>
<evidence type="ECO:0000259" key="15">
    <source>
        <dbReference type="PROSITE" id="PS50902"/>
    </source>
</evidence>
<dbReference type="CDD" id="cd11068">
    <property type="entry name" value="CYP120A1"/>
    <property type="match status" value="1"/>
</dbReference>
<evidence type="ECO:0000256" key="12">
    <source>
        <dbReference type="ARBA" id="ARBA00049342"/>
    </source>
</evidence>
<dbReference type="Gene3D" id="1.10.630.10">
    <property type="entry name" value="Cytochrome P450"/>
    <property type="match status" value="1"/>
</dbReference>
<evidence type="ECO:0000256" key="5">
    <source>
        <dbReference type="ARBA" id="ARBA00022643"/>
    </source>
</evidence>
<evidence type="ECO:0000256" key="14">
    <source>
        <dbReference type="SAM" id="MobiDB-lite"/>
    </source>
</evidence>
<dbReference type="SUPFAM" id="SSF63380">
    <property type="entry name" value="Riboflavin synthase domain-like"/>
    <property type="match status" value="1"/>
</dbReference>
<dbReference type="PROSITE" id="PS00086">
    <property type="entry name" value="CYTOCHROME_P450"/>
    <property type="match status" value="1"/>
</dbReference>
<comment type="cofactor">
    <cofactor evidence="13">
        <name>heme</name>
        <dbReference type="ChEBI" id="CHEBI:30413"/>
    </cofactor>
</comment>
<evidence type="ECO:0000256" key="2">
    <source>
        <dbReference type="ARBA" id="ARBA00022448"/>
    </source>
</evidence>
<keyword evidence="6 13" id="KW-0479">Metal-binding</keyword>
<dbReference type="Pfam" id="PF00667">
    <property type="entry name" value="FAD_binding_1"/>
    <property type="match status" value="1"/>
</dbReference>
<comment type="function">
    <text evidence="13">Functions as a fatty acid monooxygenase.</text>
</comment>
<dbReference type="Pfam" id="PF00175">
    <property type="entry name" value="NAD_binding_1"/>
    <property type="match status" value="1"/>
</dbReference>
<evidence type="ECO:0000256" key="11">
    <source>
        <dbReference type="ARBA" id="ARBA00023033"/>
    </source>
</evidence>
<name>A0ABT4X7I9_9BACI</name>
<sequence length="1038" mass="118954">MPKTYGPLGNLPLLDKGKPTQSLWKIAAEMGPIFQFKFSGTDVVFISNCELASEVCDESRFAKNLSKGLQKVRAFAGDGLFTSWTEEPNWRKAHNILLPSFSQRAMKGYHSMMLDIAMQLIQKWSRLNENDNIDVPEDMTRLTLDTIGLCGFNYRFNSFYREKMHPFIISMVRGLNESMRQMKRLALQDQLMFKTRRNFNRDIELMFSYVDQIIAERKQNADKTGNDLLSLMLHAKDPETGEKLDDKNIRYQMITFLIAGHETTSGLLSFALYLLLKHPDILKKAYDETDRVLTDPQPSYQQVKQLKYIRMILNESLRLWPTAPGFSLYAKQETVIGGKYLIPRGQNVTVLVPVLHRDKSVWGKDVEAFRPERFEQMENIPPHAYKPFGNGQRACIGMQFALHEATMVLGLILQHFELDDYSNYQLTVKESLTIKPEGFTMRVKPRNRKVQSKPTKKRRSQQMEKHAHGTPLLVLYGSNLGTAESFAREIADQANVQGYESNVEPLDKYMGKMPQEGAIIVITSSYNGNPPDNAREFVNWLEQDQKVDLNGIKYAVFGCGNRNWASTYQRIPRLIDSLFEKKGATRLQMLGEGDVNADFEHQFETWQNSLWSNLRKTFSLHEDDQRELDRYSLSIEWINATPALPLEQTYNAFTAQVLTNRELQQEKSGRSTRHIEVSLPEGIKFSEGDHLGVLPKNSTKLMNRVLRRFELSGNEQIQINSGRDVSHLPLNRPIDLIHLFENCVELQEPATRAQIRELAVHTTCPPHKRELEELLNDSTYQEVVLTKRLSMLDLLEQYSACELPFARFLSLLPSLKPRYYSISSSPRQNEWKTSITVAVVSGPALSGHGHYDGVASNYLARLSSGDSMTCFIHQSQFGFQLPKDPETPIIMVGPGTGIAPFRGFLQARFNQKQAGASLGEAHLYFGCRHPKQDYLYQAELEKAVQDGIVHLHTAFSRLEDRPKVYVQDLMKEDEERLIDLLCNGAHLYVCGDANHMAPDVEKVLRNAYQTIFKTDEVEAENWLNKLQTDMRYVKDIWS</sequence>
<evidence type="ECO:0000256" key="7">
    <source>
        <dbReference type="ARBA" id="ARBA00022827"/>
    </source>
</evidence>
<dbReference type="EMBL" id="JAQKAB010000009">
    <property type="protein sequence ID" value="MDA7027704.1"/>
    <property type="molecule type" value="Genomic_DNA"/>
</dbReference>
<comment type="caution">
    <text evidence="17">The sequence shown here is derived from an EMBL/GenBank/DDBJ whole genome shotgun (WGS) entry which is preliminary data.</text>
</comment>
<evidence type="ECO:0000313" key="17">
    <source>
        <dbReference type="EMBL" id="MDA7027704.1"/>
    </source>
</evidence>
<keyword evidence="7 13" id="KW-0274">FAD</keyword>